<dbReference type="Proteomes" id="UP000244855">
    <property type="component" value="Unassembled WGS sequence"/>
</dbReference>
<proteinExistence type="predicted"/>
<evidence type="ECO:0000256" key="1">
    <source>
        <dbReference type="ARBA" id="ARBA00022857"/>
    </source>
</evidence>
<dbReference type="OrthoDB" id="419598at2759"/>
<dbReference type="AlphaFoldDB" id="A0A2V1DUI9"/>
<dbReference type="InterPro" id="IPR008030">
    <property type="entry name" value="NmrA-like"/>
</dbReference>
<evidence type="ECO:0000256" key="2">
    <source>
        <dbReference type="ARBA" id="ARBA00023002"/>
    </source>
</evidence>
<dbReference type="PANTHER" id="PTHR47706:SF7">
    <property type="entry name" value="CIPA-LIKE, PUTATIVE (AFU_ORTHOLOGUE AFUA_1G01630)-RELATED"/>
    <property type="match status" value="1"/>
</dbReference>
<dbReference type="InterPro" id="IPR051609">
    <property type="entry name" value="NmrA/Isoflavone_reductase-like"/>
</dbReference>
<organism evidence="4 5">
    <name type="scientific">Periconia macrospinosa</name>
    <dbReference type="NCBI Taxonomy" id="97972"/>
    <lineage>
        <taxon>Eukaryota</taxon>
        <taxon>Fungi</taxon>
        <taxon>Dikarya</taxon>
        <taxon>Ascomycota</taxon>
        <taxon>Pezizomycotina</taxon>
        <taxon>Dothideomycetes</taxon>
        <taxon>Pleosporomycetidae</taxon>
        <taxon>Pleosporales</taxon>
        <taxon>Massarineae</taxon>
        <taxon>Periconiaceae</taxon>
        <taxon>Periconia</taxon>
    </lineage>
</organism>
<dbReference type="STRING" id="97972.A0A2V1DUI9"/>
<gene>
    <name evidence="4" type="ORF">DM02DRAFT_628071</name>
</gene>
<protein>
    <submittedName>
        <fullName evidence="4">Putative oxidoreductase CipA</fullName>
    </submittedName>
</protein>
<dbReference type="InterPro" id="IPR036291">
    <property type="entry name" value="NAD(P)-bd_dom_sf"/>
</dbReference>
<keyword evidence="5" id="KW-1185">Reference proteome</keyword>
<dbReference type="Pfam" id="PF05368">
    <property type="entry name" value="NmrA"/>
    <property type="match status" value="1"/>
</dbReference>
<evidence type="ECO:0000313" key="5">
    <source>
        <dbReference type="Proteomes" id="UP000244855"/>
    </source>
</evidence>
<keyword evidence="1" id="KW-0521">NADP</keyword>
<name>A0A2V1DUI9_9PLEO</name>
<dbReference type="PANTHER" id="PTHR47706">
    <property type="entry name" value="NMRA-LIKE FAMILY PROTEIN"/>
    <property type="match status" value="1"/>
</dbReference>
<dbReference type="SUPFAM" id="SSF51735">
    <property type="entry name" value="NAD(P)-binding Rossmann-fold domains"/>
    <property type="match status" value="1"/>
</dbReference>
<dbReference type="Gene3D" id="3.40.50.720">
    <property type="entry name" value="NAD(P)-binding Rossmann-like Domain"/>
    <property type="match status" value="1"/>
</dbReference>
<evidence type="ECO:0000259" key="3">
    <source>
        <dbReference type="Pfam" id="PF05368"/>
    </source>
</evidence>
<reference evidence="4 5" key="1">
    <citation type="journal article" date="2018" name="Sci. Rep.">
        <title>Comparative genomics provides insights into the lifestyle and reveals functional heterogeneity of dark septate endophytic fungi.</title>
        <authorList>
            <person name="Knapp D.G."/>
            <person name="Nemeth J.B."/>
            <person name="Barry K."/>
            <person name="Hainaut M."/>
            <person name="Henrissat B."/>
            <person name="Johnson J."/>
            <person name="Kuo A."/>
            <person name="Lim J.H.P."/>
            <person name="Lipzen A."/>
            <person name="Nolan M."/>
            <person name="Ohm R.A."/>
            <person name="Tamas L."/>
            <person name="Grigoriev I.V."/>
            <person name="Spatafora J.W."/>
            <person name="Nagy L.G."/>
            <person name="Kovacs G.M."/>
        </authorList>
    </citation>
    <scope>NUCLEOTIDE SEQUENCE [LARGE SCALE GENOMIC DNA]</scope>
    <source>
        <strain evidence="4 5">DSE2036</strain>
    </source>
</reference>
<sequence length="297" mass="32570">MSKQYVFNQPSGYINKIRNIAIVGATGNSGKYMTESLLAKSSFNITAISRAGSSPPPDGIHLVTVDYSKPETLVEALRGQDVLIVTMAVSAPAGTASALYEAAAKAGVPWILPNEFGNDTDDMNVGDDTFVNQGKINERKAIETAGVSSWIGVCTGFWYEHSLSGPSWFGIDVLNKKCIFFDDGLQRLNSSTWLQVGRAVANLLSLPILPENEADQSVTLDSYRNRFTYVSSFAVNQREMLDSVQRVTKTRDADWEISSENSRERYEAAKQKMFAGDRAAFGRVLRGAEGERITVSR</sequence>
<dbReference type="EMBL" id="KZ805365">
    <property type="protein sequence ID" value="PVI00934.1"/>
    <property type="molecule type" value="Genomic_DNA"/>
</dbReference>
<accession>A0A2V1DUI9</accession>
<dbReference type="GO" id="GO:0016491">
    <property type="term" value="F:oxidoreductase activity"/>
    <property type="evidence" value="ECO:0007669"/>
    <property type="project" value="UniProtKB-KW"/>
</dbReference>
<keyword evidence="2" id="KW-0560">Oxidoreductase</keyword>
<feature type="domain" description="NmrA-like" evidence="3">
    <location>
        <begin position="19"/>
        <end position="153"/>
    </location>
</feature>
<evidence type="ECO:0000313" key="4">
    <source>
        <dbReference type="EMBL" id="PVI00934.1"/>
    </source>
</evidence>